<feature type="domain" description="Protein kinase" evidence="18">
    <location>
        <begin position="18"/>
        <end position="274"/>
    </location>
</feature>
<dbReference type="InterPro" id="IPR008271">
    <property type="entry name" value="Ser/Thr_kinase_AS"/>
</dbReference>
<dbReference type="GO" id="GO:0004674">
    <property type="term" value="F:protein serine/threonine kinase activity"/>
    <property type="evidence" value="ECO:0007669"/>
    <property type="project" value="UniProtKB-KW"/>
</dbReference>
<evidence type="ECO:0000256" key="2">
    <source>
        <dbReference type="ARBA" id="ARBA00012513"/>
    </source>
</evidence>
<evidence type="ECO:0000256" key="17">
    <source>
        <dbReference type="SAM" id="Coils"/>
    </source>
</evidence>
<dbReference type="PROSITE" id="PS50011">
    <property type="entry name" value="PROTEIN_KINASE_DOM"/>
    <property type="match status" value="1"/>
</dbReference>
<evidence type="ECO:0000313" key="19">
    <source>
        <dbReference type="EMBL" id="KAJ8029760.1"/>
    </source>
</evidence>
<comment type="catalytic activity">
    <reaction evidence="13">
        <text>L-threonyl-[protein] + ATP = O-phospho-L-threonyl-[protein] + ADP + H(+)</text>
        <dbReference type="Rhea" id="RHEA:46608"/>
        <dbReference type="Rhea" id="RHEA-COMP:11060"/>
        <dbReference type="Rhea" id="RHEA-COMP:11605"/>
        <dbReference type="ChEBI" id="CHEBI:15378"/>
        <dbReference type="ChEBI" id="CHEBI:30013"/>
        <dbReference type="ChEBI" id="CHEBI:30616"/>
        <dbReference type="ChEBI" id="CHEBI:61977"/>
        <dbReference type="ChEBI" id="CHEBI:456216"/>
        <dbReference type="EC" id="2.7.11.1"/>
    </reaction>
</comment>
<reference evidence="19" key="1">
    <citation type="submission" date="2021-10" db="EMBL/GenBank/DDBJ databases">
        <title>Tropical sea cucumber genome reveals ecological adaptation and Cuvierian tubules defense mechanism.</title>
        <authorList>
            <person name="Chen T."/>
        </authorList>
    </citation>
    <scope>NUCLEOTIDE SEQUENCE</scope>
    <source>
        <strain evidence="19">Nanhai2018</strain>
        <tissue evidence="19">Muscle</tissue>
    </source>
</reference>
<evidence type="ECO:0000259" key="18">
    <source>
        <dbReference type="PROSITE" id="PS50011"/>
    </source>
</evidence>
<dbReference type="InterPro" id="IPR007330">
    <property type="entry name" value="MIT_dom"/>
</dbReference>
<dbReference type="Gene3D" id="3.30.200.20">
    <property type="entry name" value="Phosphorylase Kinase, domain 1"/>
    <property type="match status" value="1"/>
</dbReference>
<dbReference type="Gene3D" id="1.10.510.10">
    <property type="entry name" value="Transferase(Phosphotransferase) domain 1"/>
    <property type="match status" value="1"/>
</dbReference>
<dbReference type="PANTHER" id="PTHR24348">
    <property type="entry name" value="SERINE/THREONINE-PROTEIN KINASE UNC-51-RELATED"/>
    <property type="match status" value="1"/>
</dbReference>
<keyword evidence="10 15" id="KW-0067">ATP-binding</keyword>
<dbReference type="GO" id="GO:0034727">
    <property type="term" value="P:piecemeal microautophagy of the nucleus"/>
    <property type="evidence" value="ECO:0007669"/>
    <property type="project" value="TreeGrafter"/>
</dbReference>
<name>A0A9Q1H240_HOLLE</name>
<dbReference type="InterPro" id="IPR017441">
    <property type="entry name" value="Protein_kinase_ATP_BS"/>
</dbReference>
<evidence type="ECO:0000256" key="1">
    <source>
        <dbReference type="ARBA" id="ARBA00004496"/>
    </source>
</evidence>
<dbReference type="Pfam" id="PF00069">
    <property type="entry name" value="Pkinase"/>
    <property type="match status" value="1"/>
</dbReference>
<dbReference type="GO" id="GO:0042594">
    <property type="term" value="P:response to starvation"/>
    <property type="evidence" value="ECO:0007669"/>
    <property type="project" value="TreeGrafter"/>
</dbReference>
<evidence type="ECO:0000256" key="4">
    <source>
        <dbReference type="ARBA" id="ARBA00022490"/>
    </source>
</evidence>
<dbReference type="AlphaFoldDB" id="A0A9Q1H240"/>
<dbReference type="InterPro" id="IPR036181">
    <property type="entry name" value="MIT_dom_sf"/>
</dbReference>
<feature type="binding site" evidence="15">
    <location>
        <position position="48"/>
    </location>
    <ligand>
        <name>ATP</name>
        <dbReference type="ChEBI" id="CHEBI:30616"/>
    </ligand>
</feature>
<dbReference type="SUPFAM" id="SSF56112">
    <property type="entry name" value="Protein kinase-like (PK-like)"/>
    <property type="match status" value="1"/>
</dbReference>
<dbReference type="Proteomes" id="UP001152320">
    <property type="component" value="Chromosome 14"/>
</dbReference>
<dbReference type="GO" id="GO:0005829">
    <property type="term" value="C:cytosol"/>
    <property type="evidence" value="ECO:0007669"/>
    <property type="project" value="TreeGrafter"/>
</dbReference>
<sequence>MATSLASTLANFPQVPGFVLTEKLGSGSYATVYKAFRKGPVREVVAIKCIEKSSLTKSNTENLLKEIEILKTVHHEFIVELKDFVWNDGHIFLIMEYCSGGDLSLFIRKRQALPEQTVKMFLQQLASALQYLHQRNITHMDLKPQNLLLSSVAHPVLKVADFGFAQHLAQEETIEALRGSPLYMAPEILCERKYSAKIDLWSVGVIMYECLFGKAPYASRTYAELAEKITSNKPIEIPSAIPISEKCRNLLVQLLERDPADRIDFEDFFTHPFIDLEHMPSADCLPKAKALVLQAVKCDQAGEWKSAVELYTKSLRYFLPAIQYDKNEQHKEVLRNKAQEYMQRAEQIKQMMKPESKPVQHFQPGQESNSHNPDDLIEPIYLLLKLSNGYPELQEGLHRSQEAGFADSKEDYDTALFLYQDSLQQLLTVLQHEKPGRRKELLKNEISKIMKRAENVKQYIEVRKLRTVRQESLKETGMAGSFRDACPIQ</sequence>
<evidence type="ECO:0000256" key="11">
    <source>
        <dbReference type="ARBA" id="ARBA00023006"/>
    </source>
</evidence>
<evidence type="ECO:0000256" key="10">
    <source>
        <dbReference type="ARBA" id="ARBA00022840"/>
    </source>
</evidence>
<dbReference type="PROSITE" id="PS00107">
    <property type="entry name" value="PROTEIN_KINASE_ATP"/>
    <property type="match status" value="1"/>
</dbReference>
<comment type="catalytic activity">
    <reaction evidence="14">
        <text>L-seryl-[protein] + ATP = O-phospho-L-seryl-[protein] + ADP + H(+)</text>
        <dbReference type="Rhea" id="RHEA:17989"/>
        <dbReference type="Rhea" id="RHEA-COMP:9863"/>
        <dbReference type="Rhea" id="RHEA-COMP:11604"/>
        <dbReference type="ChEBI" id="CHEBI:15378"/>
        <dbReference type="ChEBI" id="CHEBI:29999"/>
        <dbReference type="ChEBI" id="CHEBI:30616"/>
        <dbReference type="ChEBI" id="CHEBI:83421"/>
        <dbReference type="ChEBI" id="CHEBI:456216"/>
        <dbReference type="EC" id="2.7.11.1"/>
    </reaction>
</comment>
<evidence type="ECO:0000256" key="3">
    <source>
        <dbReference type="ARBA" id="ARBA00021644"/>
    </source>
</evidence>
<dbReference type="EC" id="2.7.11.1" evidence="2"/>
<dbReference type="FunFam" id="1.10.510.10:FF:000241">
    <property type="entry name" value="Putative serine/threonine-protein kinase ULK3"/>
    <property type="match status" value="1"/>
</dbReference>
<dbReference type="Pfam" id="PF04212">
    <property type="entry name" value="MIT"/>
    <property type="match status" value="2"/>
</dbReference>
<evidence type="ECO:0000256" key="7">
    <source>
        <dbReference type="ARBA" id="ARBA00022737"/>
    </source>
</evidence>
<dbReference type="FunFam" id="3.30.200.20:FF:000042">
    <property type="entry name" value="Aurora kinase A"/>
    <property type="match status" value="1"/>
</dbReference>
<evidence type="ECO:0000256" key="16">
    <source>
        <dbReference type="RuleBase" id="RU000304"/>
    </source>
</evidence>
<dbReference type="OrthoDB" id="346907at2759"/>
<keyword evidence="6" id="KW-0808">Transferase</keyword>
<dbReference type="GO" id="GO:0000045">
    <property type="term" value="P:autophagosome assembly"/>
    <property type="evidence" value="ECO:0007669"/>
    <property type="project" value="TreeGrafter"/>
</dbReference>
<evidence type="ECO:0000256" key="8">
    <source>
        <dbReference type="ARBA" id="ARBA00022741"/>
    </source>
</evidence>
<dbReference type="InterPro" id="IPR011009">
    <property type="entry name" value="Kinase-like_dom_sf"/>
</dbReference>
<evidence type="ECO:0000256" key="5">
    <source>
        <dbReference type="ARBA" id="ARBA00022527"/>
    </source>
</evidence>
<keyword evidence="7" id="KW-0677">Repeat</keyword>
<evidence type="ECO:0000256" key="12">
    <source>
        <dbReference type="ARBA" id="ARBA00032242"/>
    </source>
</evidence>
<feature type="coiled-coil region" evidence="17">
    <location>
        <begin position="324"/>
        <end position="351"/>
    </location>
</feature>
<accession>A0A9Q1H240</accession>
<comment type="caution">
    <text evidence="19">The sequence shown here is derived from an EMBL/GenBank/DDBJ whole genome shotgun (WGS) entry which is preliminary data.</text>
</comment>
<keyword evidence="4" id="KW-0963">Cytoplasm</keyword>
<keyword evidence="8 15" id="KW-0547">Nucleotide-binding</keyword>
<dbReference type="EMBL" id="JAIZAY010000014">
    <property type="protein sequence ID" value="KAJ8029760.1"/>
    <property type="molecule type" value="Genomic_DNA"/>
</dbReference>
<gene>
    <name evidence="19" type="ORF">HOLleu_29235</name>
</gene>
<evidence type="ECO:0000256" key="9">
    <source>
        <dbReference type="ARBA" id="ARBA00022777"/>
    </source>
</evidence>
<dbReference type="SUPFAM" id="SSF116846">
    <property type="entry name" value="MIT domain"/>
    <property type="match status" value="2"/>
</dbReference>
<dbReference type="InterPro" id="IPR045269">
    <property type="entry name" value="Atg1-like"/>
</dbReference>
<dbReference type="PROSITE" id="PS00108">
    <property type="entry name" value="PROTEIN_KINASE_ST"/>
    <property type="match status" value="1"/>
</dbReference>
<dbReference type="GO" id="GO:0000422">
    <property type="term" value="P:autophagy of mitochondrion"/>
    <property type="evidence" value="ECO:0007669"/>
    <property type="project" value="TreeGrafter"/>
</dbReference>
<evidence type="ECO:0000313" key="20">
    <source>
        <dbReference type="Proteomes" id="UP001152320"/>
    </source>
</evidence>
<dbReference type="CDD" id="cd14121">
    <property type="entry name" value="STKc_ULK3"/>
    <property type="match status" value="1"/>
</dbReference>
<evidence type="ECO:0000256" key="13">
    <source>
        <dbReference type="ARBA" id="ARBA00047899"/>
    </source>
</evidence>
<dbReference type="GO" id="GO:0061709">
    <property type="term" value="P:reticulophagy"/>
    <property type="evidence" value="ECO:0007669"/>
    <property type="project" value="TreeGrafter"/>
</dbReference>
<dbReference type="GO" id="GO:0034045">
    <property type="term" value="C:phagophore assembly site membrane"/>
    <property type="evidence" value="ECO:0007669"/>
    <property type="project" value="TreeGrafter"/>
</dbReference>
<dbReference type="PANTHER" id="PTHR24348:SF65">
    <property type="entry name" value="SERINE_THREONINE-PROTEIN KINASE ULK3"/>
    <property type="match status" value="1"/>
</dbReference>
<proteinExistence type="inferred from homology"/>
<dbReference type="SMART" id="SM00745">
    <property type="entry name" value="MIT"/>
    <property type="match status" value="2"/>
</dbReference>
<keyword evidence="17" id="KW-0175">Coiled coil</keyword>
<organism evidence="19 20">
    <name type="scientific">Holothuria leucospilota</name>
    <name type="common">Black long sea cucumber</name>
    <name type="synonym">Mertensiothuria leucospilota</name>
    <dbReference type="NCBI Taxonomy" id="206669"/>
    <lineage>
        <taxon>Eukaryota</taxon>
        <taxon>Metazoa</taxon>
        <taxon>Echinodermata</taxon>
        <taxon>Eleutherozoa</taxon>
        <taxon>Echinozoa</taxon>
        <taxon>Holothuroidea</taxon>
        <taxon>Aspidochirotacea</taxon>
        <taxon>Aspidochirotida</taxon>
        <taxon>Holothuriidae</taxon>
        <taxon>Holothuria</taxon>
    </lineage>
</organism>
<evidence type="ECO:0000256" key="6">
    <source>
        <dbReference type="ARBA" id="ARBA00022679"/>
    </source>
</evidence>
<keyword evidence="11" id="KW-0072">Autophagy</keyword>
<dbReference type="Gene3D" id="1.20.58.80">
    <property type="entry name" value="Phosphotransferase system, lactose/cellobiose-type IIA subunit"/>
    <property type="match status" value="2"/>
</dbReference>
<comment type="subcellular location">
    <subcellularLocation>
        <location evidence="1">Cytoplasm</location>
    </subcellularLocation>
</comment>
<keyword evidence="5 16" id="KW-0723">Serine/threonine-protein kinase</keyword>
<keyword evidence="20" id="KW-1185">Reference proteome</keyword>
<evidence type="ECO:0000256" key="14">
    <source>
        <dbReference type="ARBA" id="ARBA00048679"/>
    </source>
</evidence>
<evidence type="ECO:0000256" key="15">
    <source>
        <dbReference type="PROSITE-ProRule" id="PRU10141"/>
    </source>
</evidence>
<dbReference type="GO" id="GO:0005776">
    <property type="term" value="C:autophagosome"/>
    <property type="evidence" value="ECO:0007669"/>
    <property type="project" value="TreeGrafter"/>
</dbReference>
<comment type="similarity">
    <text evidence="16">Belongs to the protein kinase superfamily.</text>
</comment>
<dbReference type="InterPro" id="IPR000719">
    <property type="entry name" value="Prot_kinase_dom"/>
</dbReference>
<dbReference type="SMART" id="SM00220">
    <property type="entry name" value="S_TKc"/>
    <property type="match status" value="1"/>
</dbReference>
<protein>
    <recommendedName>
        <fullName evidence="3">Serine/threonine-protein kinase ULK3</fullName>
        <ecNumber evidence="2">2.7.11.1</ecNumber>
    </recommendedName>
    <alternativeName>
        <fullName evidence="12">Unc-51-like kinase 3</fullName>
    </alternativeName>
</protein>
<dbReference type="GO" id="GO:0005524">
    <property type="term" value="F:ATP binding"/>
    <property type="evidence" value="ECO:0007669"/>
    <property type="project" value="UniProtKB-UniRule"/>
</dbReference>
<dbReference type="GO" id="GO:0010506">
    <property type="term" value="P:regulation of autophagy"/>
    <property type="evidence" value="ECO:0007669"/>
    <property type="project" value="InterPro"/>
</dbReference>
<keyword evidence="9 19" id="KW-0418">Kinase</keyword>